<dbReference type="Pfam" id="PF00083">
    <property type="entry name" value="Sugar_tr"/>
    <property type="match status" value="1"/>
</dbReference>
<feature type="transmembrane region" description="Helical" evidence="7">
    <location>
        <begin position="7"/>
        <end position="25"/>
    </location>
</feature>
<feature type="transmembrane region" description="Helical" evidence="7">
    <location>
        <begin position="300"/>
        <end position="319"/>
    </location>
</feature>
<feature type="transmembrane region" description="Helical" evidence="7">
    <location>
        <begin position="234"/>
        <end position="258"/>
    </location>
</feature>
<evidence type="ECO:0000256" key="1">
    <source>
        <dbReference type="ARBA" id="ARBA00004651"/>
    </source>
</evidence>
<feature type="transmembrane region" description="Helical" evidence="7">
    <location>
        <begin position="110"/>
        <end position="135"/>
    </location>
</feature>
<reference evidence="9 10" key="1">
    <citation type="submission" date="2024-06" db="EMBL/GenBank/DDBJ databases">
        <title>The Natural Products Discovery Center: Release of the First 8490 Sequenced Strains for Exploring Actinobacteria Biosynthetic Diversity.</title>
        <authorList>
            <person name="Kalkreuter E."/>
            <person name="Kautsar S.A."/>
            <person name="Yang D."/>
            <person name="Bader C.D."/>
            <person name="Teijaro C.N."/>
            <person name="Fluegel L."/>
            <person name="Davis C.M."/>
            <person name="Simpson J.R."/>
            <person name="Lauterbach L."/>
            <person name="Steele A.D."/>
            <person name="Gui C."/>
            <person name="Meng S."/>
            <person name="Li G."/>
            <person name="Viehrig K."/>
            <person name="Ye F."/>
            <person name="Su P."/>
            <person name="Kiefer A.F."/>
            <person name="Nichols A."/>
            <person name="Cepeda A.J."/>
            <person name="Yan W."/>
            <person name="Fan B."/>
            <person name="Jiang Y."/>
            <person name="Adhikari A."/>
            <person name="Zheng C.-J."/>
            <person name="Schuster L."/>
            <person name="Cowan T.M."/>
            <person name="Smanski M.J."/>
            <person name="Chevrette M.G."/>
            <person name="De Carvalho L.P.S."/>
            <person name="Shen B."/>
        </authorList>
    </citation>
    <scope>NUCLEOTIDE SEQUENCE [LARGE SCALE GENOMIC DNA]</scope>
    <source>
        <strain evidence="9 10">NPDC053791</strain>
    </source>
</reference>
<gene>
    <name evidence="9" type="ORF">AB0L03_31695</name>
</gene>
<proteinExistence type="predicted"/>
<dbReference type="PANTHER" id="PTHR43045">
    <property type="entry name" value="SHIKIMATE TRANSPORTER"/>
    <property type="match status" value="1"/>
</dbReference>
<keyword evidence="5 7" id="KW-1133">Transmembrane helix</keyword>
<evidence type="ECO:0000256" key="3">
    <source>
        <dbReference type="ARBA" id="ARBA00022475"/>
    </source>
</evidence>
<keyword evidence="4 7" id="KW-0812">Transmembrane</keyword>
<feature type="transmembrane region" description="Helical" evidence="7">
    <location>
        <begin position="264"/>
        <end position="288"/>
    </location>
</feature>
<keyword evidence="10" id="KW-1185">Reference proteome</keyword>
<evidence type="ECO:0000256" key="4">
    <source>
        <dbReference type="ARBA" id="ARBA00022692"/>
    </source>
</evidence>
<comment type="caution">
    <text evidence="9">The sequence shown here is derived from an EMBL/GenBank/DDBJ whole genome shotgun (WGS) entry which is preliminary data.</text>
</comment>
<dbReference type="InterPro" id="IPR005828">
    <property type="entry name" value="MFS_sugar_transport-like"/>
</dbReference>
<dbReference type="PANTHER" id="PTHR43045:SF1">
    <property type="entry name" value="SHIKIMATE TRANSPORTER"/>
    <property type="match status" value="1"/>
</dbReference>
<accession>A0ABV3J7F7</accession>
<sequence length="422" mass="42871">MPVPGRSIAAGLIGTTLTWYDFFLYVNASVLVFKHQFFPYLAPFTAVLTAVSLYGVSLVARPLGGLLFGHIGDRHGRRAALVATLVLTGAATGLIGVLPPYREAGIAAPLLLVALRLLQGLGLGGAWASAAVVALECAPPERRGRVSSWAQIGAPAGNLLAFGMLTGVSALMSPGAFLTWGWRLPFLLSALPVVAGLWARARIAESGPYEELSSAGERAARPIAALLSAHRTELLTATAIALGADVVLFAFSFGSVLFSLKVAGLSVTVLVAAAVLAPLGLIALIPFFGALSDRWGARRVCLAGTAGTALWAAAFVPLSRAGSPSALAAGCILALVAFAAMYAPQAALVAGLFPGRVRLSGTAAGNQLAGLLGGTLALAVSGASWARGPLAVPLYAAAALVLSGAALLFARRFTPPTHGAPT</sequence>
<feature type="transmembrane region" description="Helical" evidence="7">
    <location>
        <begin position="392"/>
        <end position="410"/>
    </location>
</feature>
<evidence type="ECO:0000256" key="7">
    <source>
        <dbReference type="SAM" id="Phobius"/>
    </source>
</evidence>
<dbReference type="Proteomes" id="UP001552479">
    <property type="component" value="Unassembled WGS sequence"/>
</dbReference>
<keyword evidence="6 7" id="KW-0472">Membrane</keyword>
<comment type="subcellular location">
    <subcellularLocation>
        <location evidence="1">Cell membrane</location>
        <topology evidence="1">Multi-pass membrane protein</topology>
    </subcellularLocation>
</comment>
<feature type="transmembrane region" description="Helical" evidence="7">
    <location>
        <begin position="365"/>
        <end position="386"/>
    </location>
</feature>
<feature type="transmembrane region" description="Helical" evidence="7">
    <location>
        <begin position="79"/>
        <end position="98"/>
    </location>
</feature>
<feature type="transmembrane region" description="Helical" evidence="7">
    <location>
        <begin position="37"/>
        <end position="59"/>
    </location>
</feature>
<evidence type="ECO:0000313" key="9">
    <source>
        <dbReference type="EMBL" id="MEV4927322.1"/>
    </source>
</evidence>
<dbReference type="EMBL" id="JBFASG010000048">
    <property type="protein sequence ID" value="MEV4927322.1"/>
    <property type="molecule type" value="Genomic_DNA"/>
</dbReference>
<feature type="transmembrane region" description="Helical" evidence="7">
    <location>
        <begin position="156"/>
        <end position="174"/>
    </location>
</feature>
<organism evidence="9 10">
    <name type="scientific">Streptomyces roseoverticillatus</name>
    <dbReference type="NCBI Taxonomy" id="66429"/>
    <lineage>
        <taxon>Bacteria</taxon>
        <taxon>Bacillati</taxon>
        <taxon>Actinomycetota</taxon>
        <taxon>Actinomycetes</taxon>
        <taxon>Kitasatosporales</taxon>
        <taxon>Streptomycetaceae</taxon>
        <taxon>Streptomyces</taxon>
    </lineage>
</organism>
<feature type="domain" description="Major facilitator superfamily (MFS) profile" evidence="8">
    <location>
        <begin position="7"/>
        <end position="414"/>
    </location>
</feature>
<feature type="transmembrane region" description="Helical" evidence="7">
    <location>
        <begin position="325"/>
        <end position="353"/>
    </location>
</feature>
<protein>
    <submittedName>
        <fullName evidence="9">MFS transporter</fullName>
    </submittedName>
</protein>
<evidence type="ECO:0000256" key="5">
    <source>
        <dbReference type="ARBA" id="ARBA00022989"/>
    </source>
</evidence>
<evidence type="ECO:0000256" key="2">
    <source>
        <dbReference type="ARBA" id="ARBA00022448"/>
    </source>
</evidence>
<dbReference type="PROSITE" id="PS50850">
    <property type="entry name" value="MFS"/>
    <property type="match status" value="1"/>
</dbReference>
<dbReference type="SUPFAM" id="SSF103473">
    <property type="entry name" value="MFS general substrate transporter"/>
    <property type="match status" value="1"/>
</dbReference>
<name>A0ABV3J7F7_9ACTN</name>
<dbReference type="InterPro" id="IPR020846">
    <property type="entry name" value="MFS_dom"/>
</dbReference>
<dbReference type="Gene3D" id="1.20.1250.20">
    <property type="entry name" value="MFS general substrate transporter like domains"/>
    <property type="match status" value="2"/>
</dbReference>
<keyword evidence="2" id="KW-0813">Transport</keyword>
<dbReference type="RefSeq" id="WP_366090492.1">
    <property type="nucleotide sequence ID" value="NZ_JBFASG010000048.1"/>
</dbReference>
<keyword evidence="3" id="KW-1003">Cell membrane</keyword>
<evidence type="ECO:0000259" key="8">
    <source>
        <dbReference type="PROSITE" id="PS50850"/>
    </source>
</evidence>
<dbReference type="InterPro" id="IPR036259">
    <property type="entry name" value="MFS_trans_sf"/>
</dbReference>
<evidence type="ECO:0000256" key="6">
    <source>
        <dbReference type="ARBA" id="ARBA00023136"/>
    </source>
</evidence>
<evidence type="ECO:0000313" key="10">
    <source>
        <dbReference type="Proteomes" id="UP001552479"/>
    </source>
</evidence>